<proteinExistence type="predicted"/>
<dbReference type="EMBL" id="LAZR01000367">
    <property type="protein sequence ID" value="KKN72213.1"/>
    <property type="molecule type" value="Genomic_DNA"/>
</dbReference>
<name>A0A0F9W2A7_9ZZZZ</name>
<comment type="caution">
    <text evidence="1">The sequence shown here is derived from an EMBL/GenBank/DDBJ whole genome shotgun (WGS) entry which is preliminary data.</text>
</comment>
<reference evidence="1" key="1">
    <citation type="journal article" date="2015" name="Nature">
        <title>Complex archaea that bridge the gap between prokaryotes and eukaryotes.</title>
        <authorList>
            <person name="Spang A."/>
            <person name="Saw J.H."/>
            <person name="Jorgensen S.L."/>
            <person name="Zaremba-Niedzwiedzka K."/>
            <person name="Martijn J."/>
            <person name="Lind A.E."/>
            <person name="van Eijk R."/>
            <person name="Schleper C."/>
            <person name="Guy L."/>
            <person name="Ettema T.J."/>
        </authorList>
    </citation>
    <scope>NUCLEOTIDE SEQUENCE</scope>
</reference>
<protein>
    <submittedName>
        <fullName evidence="1">Uncharacterized protein</fullName>
    </submittedName>
</protein>
<gene>
    <name evidence="1" type="ORF">LCGC14_0413500</name>
</gene>
<evidence type="ECO:0000313" key="1">
    <source>
        <dbReference type="EMBL" id="KKN72213.1"/>
    </source>
</evidence>
<accession>A0A0F9W2A7</accession>
<dbReference type="AlphaFoldDB" id="A0A0F9W2A7"/>
<sequence length="64" mass="7152">MTRFECTQCAHGFEFDGWPTECPKCDHYHCGDDTCCYGGFQMVPGKEDADAEEVRRPGAEGELS</sequence>
<organism evidence="1">
    <name type="scientific">marine sediment metagenome</name>
    <dbReference type="NCBI Taxonomy" id="412755"/>
    <lineage>
        <taxon>unclassified sequences</taxon>
        <taxon>metagenomes</taxon>
        <taxon>ecological metagenomes</taxon>
    </lineage>
</organism>